<dbReference type="InterPro" id="IPR011992">
    <property type="entry name" value="EF-hand-dom_pair"/>
</dbReference>
<evidence type="ECO:0000313" key="6">
    <source>
        <dbReference type="EMBL" id="CAD8759946.1"/>
    </source>
</evidence>
<keyword evidence="3" id="KW-0106">Calcium</keyword>
<dbReference type="InterPro" id="IPR002048">
    <property type="entry name" value="EF_hand_dom"/>
</dbReference>
<organism evidence="6">
    <name type="scientific">Hemiselmis andersenii</name>
    <name type="common">Cryptophyte alga</name>
    <dbReference type="NCBI Taxonomy" id="464988"/>
    <lineage>
        <taxon>Eukaryota</taxon>
        <taxon>Cryptophyceae</taxon>
        <taxon>Cryptomonadales</taxon>
        <taxon>Hemiselmidaceae</taxon>
        <taxon>Hemiselmis</taxon>
    </lineage>
</organism>
<gene>
    <name evidence="6" type="ORF">HAND1043_LOCUS26460</name>
</gene>
<sequence>MGRRPSIVAAKNESLGPAQPRANRPGPEYYAKISHSKLMPMEENAWSDAEIHKAHVAKERRMYEKHLAEREDPHSRTSQCTQMASTTVRRLPVQEAQDYVFKRRKEQMDVAMTRMMKKVEKGMTHSSEESMESWWALWSPQIEIHGNFAQIAASVNPDAVHVAELKWLPPGRRWLDPRQQVLKTKAMHNILSEDWTDASQLGKKPPKMKIHQYGGFVPIKQDTRSGVREETMSILNRAFQELDVDENGELQVAELRAILDRLGFGLSRQEFDKLVSDIDKDRTGTIDFGEFKNAFPTFMRMKNEAAKNEEQRNKLLAEKEKKQQAKKQRWKLDPHEKNFRAATPPQRRSFSSLLVVPSDQERARWEVRPKTVAIPRRDIMTGLSDTSTIRQLLNKDYRDGALMGAKATLAPTIRQHLEANPRAGRLPSRSTVLRHQPGRSFKF</sequence>
<evidence type="ECO:0000256" key="1">
    <source>
        <dbReference type="ARBA" id="ARBA00022723"/>
    </source>
</evidence>
<feature type="domain" description="EF-hand" evidence="5">
    <location>
        <begin position="266"/>
        <end position="301"/>
    </location>
</feature>
<evidence type="ECO:0000256" key="2">
    <source>
        <dbReference type="ARBA" id="ARBA00022737"/>
    </source>
</evidence>
<dbReference type="PROSITE" id="PS00018">
    <property type="entry name" value="EF_HAND_1"/>
    <property type="match status" value="2"/>
</dbReference>
<dbReference type="Gene3D" id="1.10.238.10">
    <property type="entry name" value="EF-hand"/>
    <property type="match status" value="1"/>
</dbReference>
<dbReference type="EMBL" id="HBFK01043538">
    <property type="protein sequence ID" value="CAD8759946.1"/>
    <property type="molecule type" value="Transcribed_RNA"/>
</dbReference>
<dbReference type="CDD" id="cd00051">
    <property type="entry name" value="EFh"/>
    <property type="match status" value="1"/>
</dbReference>
<evidence type="ECO:0000256" key="3">
    <source>
        <dbReference type="ARBA" id="ARBA00022837"/>
    </source>
</evidence>
<dbReference type="InterPro" id="IPR018247">
    <property type="entry name" value="EF_Hand_1_Ca_BS"/>
</dbReference>
<keyword evidence="2" id="KW-0677">Repeat</keyword>
<proteinExistence type="predicted"/>
<evidence type="ECO:0000259" key="5">
    <source>
        <dbReference type="PROSITE" id="PS50222"/>
    </source>
</evidence>
<feature type="compositionally biased region" description="Basic and acidic residues" evidence="4">
    <location>
        <begin position="330"/>
        <end position="339"/>
    </location>
</feature>
<feature type="region of interest" description="Disordered" evidence="4">
    <location>
        <begin position="420"/>
        <end position="443"/>
    </location>
</feature>
<accession>A0A6T8PRD5</accession>
<dbReference type="SMART" id="SM00054">
    <property type="entry name" value="EFh"/>
    <property type="match status" value="2"/>
</dbReference>
<feature type="domain" description="EF-hand" evidence="5">
    <location>
        <begin position="230"/>
        <end position="265"/>
    </location>
</feature>
<dbReference type="AlphaFoldDB" id="A0A6T8PRD5"/>
<evidence type="ECO:0000256" key="4">
    <source>
        <dbReference type="SAM" id="MobiDB-lite"/>
    </source>
</evidence>
<dbReference type="InterPro" id="IPR051581">
    <property type="entry name" value="Ca-bind"/>
</dbReference>
<feature type="region of interest" description="Disordered" evidence="4">
    <location>
        <begin position="1"/>
        <end position="27"/>
    </location>
</feature>
<dbReference type="PROSITE" id="PS50222">
    <property type="entry name" value="EF_HAND_2"/>
    <property type="match status" value="2"/>
</dbReference>
<name>A0A6T8PRD5_HEMAN</name>
<dbReference type="GO" id="GO:0005509">
    <property type="term" value="F:calcium ion binding"/>
    <property type="evidence" value="ECO:0007669"/>
    <property type="project" value="InterPro"/>
</dbReference>
<keyword evidence="1" id="KW-0479">Metal-binding</keyword>
<protein>
    <recommendedName>
        <fullName evidence="5">EF-hand domain-containing protein</fullName>
    </recommendedName>
</protein>
<dbReference type="PANTHER" id="PTHR34524">
    <property type="entry name" value="CALCYPHOSIN"/>
    <property type="match status" value="1"/>
</dbReference>
<dbReference type="SUPFAM" id="SSF47473">
    <property type="entry name" value="EF-hand"/>
    <property type="match status" value="1"/>
</dbReference>
<dbReference type="Pfam" id="PF13499">
    <property type="entry name" value="EF-hand_7"/>
    <property type="match status" value="1"/>
</dbReference>
<feature type="region of interest" description="Disordered" evidence="4">
    <location>
        <begin position="319"/>
        <end position="345"/>
    </location>
</feature>
<reference evidence="6" key="1">
    <citation type="submission" date="2021-01" db="EMBL/GenBank/DDBJ databases">
        <authorList>
            <person name="Corre E."/>
            <person name="Pelletier E."/>
            <person name="Niang G."/>
            <person name="Scheremetjew M."/>
            <person name="Finn R."/>
            <person name="Kale V."/>
            <person name="Holt S."/>
            <person name="Cochrane G."/>
            <person name="Meng A."/>
            <person name="Brown T."/>
            <person name="Cohen L."/>
        </authorList>
    </citation>
    <scope>NUCLEOTIDE SEQUENCE</scope>
    <source>
        <strain evidence="6">CCMP441</strain>
    </source>
</reference>